<dbReference type="Gene3D" id="3.20.70.20">
    <property type="match status" value="1"/>
</dbReference>
<evidence type="ECO:0000256" key="4">
    <source>
        <dbReference type="ARBA" id="ARBA00023285"/>
    </source>
</evidence>
<evidence type="ECO:0000313" key="6">
    <source>
        <dbReference type="EMBL" id="TMI87985.1"/>
    </source>
</evidence>
<gene>
    <name evidence="6" type="ORF">E6H00_14010</name>
</gene>
<evidence type="ECO:0000256" key="3">
    <source>
        <dbReference type="ARBA" id="ARBA00023002"/>
    </source>
</evidence>
<evidence type="ECO:0000313" key="7">
    <source>
        <dbReference type="Proteomes" id="UP000318509"/>
    </source>
</evidence>
<comment type="caution">
    <text evidence="6">The sequence shown here is derived from an EMBL/GenBank/DDBJ whole genome shotgun (WGS) entry which is preliminary data.</text>
</comment>
<feature type="non-terminal residue" evidence="6">
    <location>
        <position position="1"/>
    </location>
</feature>
<dbReference type="Pfam" id="PF02867">
    <property type="entry name" value="Ribonuc_red_lgC"/>
    <property type="match status" value="1"/>
</dbReference>
<proteinExistence type="predicted"/>
<keyword evidence="4" id="KW-0170">Cobalt</keyword>
<comment type="cofactor">
    <cofactor evidence="1">
        <name>adenosylcob(III)alamin</name>
        <dbReference type="ChEBI" id="CHEBI:18408"/>
    </cofactor>
</comment>
<keyword evidence="2" id="KW-0846">Cobalamin</keyword>
<accession>A0A537JWV1</accession>
<dbReference type="GO" id="GO:0031419">
    <property type="term" value="F:cobalamin binding"/>
    <property type="evidence" value="ECO:0007669"/>
    <property type="project" value="UniProtKB-KW"/>
</dbReference>
<evidence type="ECO:0000256" key="2">
    <source>
        <dbReference type="ARBA" id="ARBA00022628"/>
    </source>
</evidence>
<dbReference type="AlphaFoldDB" id="A0A537JWV1"/>
<dbReference type="Proteomes" id="UP000318509">
    <property type="component" value="Unassembled WGS sequence"/>
</dbReference>
<dbReference type="InterPro" id="IPR050862">
    <property type="entry name" value="RdRp_reductase_class-2"/>
</dbReference>
<dbReference type="GO" id="GO:0004748">
    <property type="term" value="F:ribonucleoside-diphosphate reductase activity, thioredoxin disulfide as acceptor"/>
    <property type="evidence" value="ECO:0007669"/>
    <property type="project" value="TreeGrafter"/>
</dbReference>
<evidence type="ECO:0000256" key="1">
    <source>
        <dbReference type="ARBA" id="ARBA00001922"/>
    </source>
</evidence>
<protein>
    <submittedName>
        <fullName evidence="6">Ribonucleoside-diphosphate reductase, adenosylcobalamin-dependent</fullName>
    </submittedName>
</protein>
<keyword evidence="3" id="KW-0560">Oxidoreductase</keyword>
<dbReference type="SUPFAM" id="SSF51998">
    <property type="entry name" value="PFL-like glycyl radical enzymes"/>
    <property type="match status" value="1"/>
</dbReference>
<sequence length="95" mass="11056">GYTRRSESLSQQTFTVYHPLVRTYMQRFGVEREEDLPEFFVTAHQIQPEMRVRMQATIQKHVDHSISSTVNCPADATEEDVAKIYFLAWKMGCKG</sequence>
<name>A0A537JWV1_9BACT</name>
<reference evidence="6 7" key="1">
    <citation type="journal article" date="2019" name="Nat. Microbiol.">
        <title>Mediterranean grassland soil C-N compound turnover is dependent on rainfall and depth, and is mediated by genomically divergent microorganisms.</title>
        <authorList>
            <person name="Diamond S."/>
            <person name="Andeer P.F."/>
            <person name="Li Z."/>
            <person name="Crits-Christoph A."/>
            <person name="Burstein D."/>
            <person name="Anantharaman K."/>
            <person name="Lane K.R."/>
            <person name="Thomas B.C."/>
            <person name="Pan C."/>
            <person name="Northen T.R."/>
            <person name="Banfield J.F."/>
        </authorList>
    </citation>
    <scope>NUCLEOTIDE SEQUENCE [LARGE SCALE GENOMIC DNA]</scope>
    <source>
        <strain evidence="6">NP_3</strain>
    </source>
</reference>
<evidence type="ECO:0000259" key="5">
    <source>
        <dbReference type="Pfam" id="PF02867"/>
    </source>
</evidence>
<dbReference type="PANTHER" id="PTHR43371">
    <property type="entry name" value="VITAMIN B12-DEPENDENT RIBONUCLEOTIDE REDUCTASE"/>
    <property type="match status" value="1"/>
</dbReference>
<feature type="domain" description="Ribonucleotide reductase large subunit C-terminal" evidence="5">
    <location>
        <begin position="33"/>
        <end position="95"/>
    </location>
</feature>
<dbReference type="EMBL" id="VBAK01000147">
    <property type="protein sequence ID" value="TMI87985.1"/>
    <property type="molecule type" value="Genomic_DNA"/>
</dbReference>
<feature type="non-terminal residue" evidence="6">
    <location>
        <position position="95"/>
    </location>
</feature>
<dbReference type="PANTHER" id="PTHR43371:SF1">
    <property type="entry name" value="RIBONUCLEOSIDE-DIPHOSPHATE REDUCTASE"/>
    <property type="match status" value="1"/>
</dbReference>
<dbReference type="InterPro" id="IPR000788">
    <property type="entry name" value="RNR_lg_C"/>
</dbReference>
<organism evidence="6 7">
    <name type="scientific">Candidatus Segetimicrobium genomatis</name>
    <dbReference type="NCBI Taxonomy" id="2569760"/>
    <lineage>
        <taxon>Bacteria</taxon>
        <taxon>Bacillati</taxon>
        <taxon>Candidatus Sysuimicrobiota</taxon>
        <taxon>Candidatus Sysuimicrobiia</taxon>
        <taxon>Candidatus Sysuimicrobiales</taxon>
        <taxon>Candidatus Segetimicrobiaceae</taxon>
        <taxon>Candidatus Segetimicrobium</taxon>
    </lineage>
</organism>